<organism evidence="2 3">
    <name type="scientific">Legionella pneumophila</name>
    <dbReference type="NCBI Taxonomy" id="446"/>
    <lineage>
        <taxon>Bacteria</taxon>
        <taxon>Pseudomonadati</taxon>
        <taxon>Pseudomonadota</taxon>
        <taxon>Gammaproteobacteria</taxon>
        <taxon>Legionellales</taxon>
        <taxon>Legionellaceae</taxon>
        <taxon>Legionella</taxon>
    </lineage>
</organism>
<dbReference type="EMBL" id="DACSEI010000001">
    <property type="protein sequence ID" value="HAT1595002.1"/>
    <property type="molecule type" value="Genomic_DNA"/>
</dbReference>
<gene>
    <name evidence="2" type="ORF">I8Y58_000190</name>
</gene>
<dbReference type="AlphaFoldDB" id="A0AAN5R3H1"/>
<keyword evidence="1" id="KW-0732">Signal</keyword>
<feature type="chain" id="PRO_5043009905" evidence="1">
    <location>
        <begin position="24"/>
        <end position="108"/>
    </location>
</feature>
<reference evidence="2" key="2">
    <citation type="submission" date="2020-11" db="EMBL/GenBank/DDBJ databases">
        <authorList>
            <consortium name="NCBI Pathogen Detection Project"/>
        </authorList>
    </citation>
    <scope>NUCLEOTIDE SEQUENCE</scope>
    <source>
        <strain evidence="2">D3612</strain>
    </source>
</reference>
<reference evidence="2" key="1">
    <citation type="journal article" date="2018" name="Genome Biol.">
        <title>SKESA: strategic k-mer extension for scrupulous assemblies.</title>
        <authorList>
            <person name="Souvorov A."/>
            <person name="Agarwala R."/>
            <person name="Lipman D.J."/>
        </authorList>
    </citation>
    <scope>NUCLEOTIDE SEQUENCE</scope>
    <source>
        <strain evidence="2">D3612</strain>
    </source>
</reference>
<evidence type="ECO:0000256" key="1">
    <source>
        <dbReference type="SAM" id="SignalP"/>
    </source>
</evidence>
<name>A0AAN5R3H1_LEGPN</name>
<proteinExistence type="predicted"/>
<comment type="caution">
    <text evidence="2">The sequence shown here is derived from an EMBL/GenBank/DDBJ whole genome shotgun (WGS) entry which is preliminary data.</text>
</comment>
<sequence>MWHFCRKNLSTVLLSLICFKIFASDTIDITVTTKEKNAIAIGYSVNGNQYGGLGNSYSGKGPKNKEYQFGYKKDSIFGEDISCGSITLNQDSKVTLVNNNNQCIGILG</sequence>
<protein>
    <submittedName>
        <fullName evidence="2">Uncharacterized protein</fullName>
    </submittedName>
</protein>
<accession>A0AAN5R3H1</accession>
<evidence type="ECO:0000313" key="2">
    <source>
        <dbReference type="EMBL" id="HAT1595002.1"/>
    </source>
</evidence>
<dbReference type="Proteomes" id="UP000861567">
    <property type="component" value="Unassembled WGS sequence"/>
</dbReference>
<feature type="signal peptide" evidence="1">
    <location>
        <begin position="1"/>
        <end position="23"/>
    </location>
</feature>
<evidence type="ECO:0000313" key="3">
    <source>
        <dbReference type="Proteomes" id="UP000861567"/>
    </source>
</evidence>